<keyword evidence="9" id="KW-0732">Signal</keyword>
<comment type="similarity">
    <text evidence="7">Belongs to the polysaccharide monooxygenase AA13 family.</text>
</comment>
<dbReference type="GO" id="GO:0005975">
    <property type="term" value="P:carbohydrate metabolic process"/>
    <property type="evidence" value="ECO:0007669"/>
    <property type="project" value="InterPro"/>
</dbReference>
<evidence type="ECO:0000259" key="11">
    <source>
        <dbReference type="Pfam" id="PF03067"/>
    </source>
</evidence>
<dbReference type="InterPro" id="IPR004302">
    <property type="entry name" value="Cellulose/chitin-bd_N"/>
</dbReference>
<feature type="signal peptide" evidence="9">
    <location>
        <begin position="1"/>
        <end position="20"/>
    </location>
</feature>
<dbReference type="SUPFAM" id="SSF51055">
    <property type="entry name" value="Carbohydrate binding domain"/>
    <property type="match status" value="1"/>
</dbReference>
<dbReference type="GO" id="GO:0004553">
    <property type="term" value="F:hydrolase activity, hydrolyzing O-glycosyl compounds"/>
    <property type="evidence" value="ECO:0007669"/>
    <property type="project" value="InterPro"/>
</dbReference>
<dbReference type="InterPro" id="IPR003610">
    <property type="entry name" value="CBM5/12"/>
</dbReference>
<evidence type="ECO:0000256" key="7">
    <source>
        <dbReference type="ARBA" id="ARBA00034311"/>
    </source>
</evidence>
<keyword evidence="2" id="KW-0479">Metal-binding</keyword>
<sequence length="302" mass="33345">MTTMLGLLYIFTSCFISVYGHGYLLDPVARSSGWLVDQSFKQCCTYSNHMEMFCGGTQLQWNVHRGKCSICGEPYDKPAKLFEKGGAMYTGKIVKTYNQGQQIDVTVVLTANHKGHFEFRLCNVDSNPNSDATQECLDRRVLKIAGTDSTRLRDVDKYGTATITVRVQLPSDVACRHCVFQWKYTAGNNWGTDPITGQSGLGMGIENETFMGCSDISINGNGSPIETIPPIIVTPGTPATTRRKTSSRPPSGSTTWSSNGVQYKTNDIVLYEGKKFQCIADHTSFPGAEPGILTWAWWKSID</sequence>
<evidence type="ECO:0000256" key="8">
    <source>
        <dbReference type="SAM" id="MobiDB-lite"/>
    </source>
</evidence>
<evidence type="ECO:0000256" key="3">
    <source>
        <dbReference type="ARBA" id="ARBA00022801"/>
    </source>
</evidence>
<dbReference type="InterPro" id="IPR036573">
    <property type="entry name" value="CBM_sf_5/12"/>
</dbReference>
<evidence type="ECO:0000256" key="4">
    <source>
        <dbReference type="ARBA" id="ARBA00023008"/>
    </source>
</evidence>
<name>A0A819LIT8_9BILA</name>
<evidence type="ECO:0000256" key="9">
    <source>
        <dbReference type="SAM" id="SignalP"/>
    </source>
</evidence>
<dbReference type="EMBL" id="CAJOAX010005941">
    <property type="protein sequence ID" value="CAF3965208.1"/>
    <property type="molecule type" value="Genomic_DNA"/>
</dbReference>
<reference evidence="12" key="1">
    <citation type="submission" date="2021-02" db="EMBL/GenBank/DDBJ databases">
        <authorList>
            <person name="Nowell W R."/>
        </authorList>
    </citation>
    <scope>NUCLEOTIDE SEQUENCE</scope>
</reference>
<dbReference type="Pfam" id="PF02839">
    <property type="entry name" value="CBM_5_12"/>
    <property type="match status" value="1"/>
</dbReference>
<proteinExistence type="inferred from homology"/>
<keyword evidence="6" id="KW-0325">Glycoprotein</keyword>
<keyword evidence="3" id="KW-0378">Hydrolase</keyword>
<feature type="chain" id="PRO_5032380660" description="Chitin-binding type-4 domain-containing protein" evidence="9">
    <location>
        <begin position="21"/>
        <end position="302"/>
    </location>
</feature>
<dbReference type="PANTHER" id="PTHR36575:SF2">
    <property type="entry name" value="CHITIN-BINDING TYPE-4 DOMAIN-CONTAINING PROTEIN-RELATED"/>
    <property type="match status" value="1"/>
</dbReference>
<keyword evidence="4" id="KW-0186">Copper</keyword>
<dbReference type="AlphaFoldDB" id="A0A819LIT8"/>
<evidence type="ECO:0000313" key="12">
    <source>
        <dbReference type="EMBL" id="CAF3965208.1"/>
    </source>
</evidence>
<feature type="region of interest" description="Disordered" evidence="8">
    <location>
        <begin position="234"/>
        <end position="259"/>
    </location>
</feature>
<evidence type="ECO:0008006" key="14">
    <source>
        <dbReference type="Google" id="ProtNLM"/>
    </source>
</evidence>
<dbReference type="Pfam" id="PF03067">
    <property type="entry name" value="LPMO_10"/>
    <property type="match status" value="1"/>
</dbReference>
<evidence type="ECO:0000256" key="1">
    <source>
        <dbReference type="ARBA" id="ARBA00001973"/>
    </source>
</evidence>
<dbReference type="Proteomes" id="UP000663823">
    <property type="component" value="Unassembled WGS sequence"/>
</dbReference>
<dbReference type="PANTHER" id="PTHR36575">
    <property type="entry name" value="BINDING PROTEIN, PUTATIVE (AFU_ORTHOLOGUE AFUA_1G14430)-RELATED"/>
    <property type="match status" value="1"/>
</dbReference>
<feature type="domain" description="Chitin-binding type-3" evidence="10">
    <location>
        <begin position="259"/>
        <end position="290"/>
    </location>
</feature>
<organism evidence="12 13">
    <name type="scientific">Rotaria sordida</name>
    <dbReference type="NCBI Taxonomy" id="392033"/>
    <lineage>
        <taxon>Eukaryota</taxon>
        <taxon>Metazoa</taxon>
        <taxon>Spiralia</taxon>
        <taxon>Gnathifera</taxon>
        <taxon>Rotifera</taxon>
        <taxon>Eurotatoria</taxon>
        <taxon>Bdelloidea</taxon>
        <taxon>Philodinida</taxon>
        <taxon>Philodinidae</taxon>
        <taxon>Rotaria</taxon>
    </lineage>
</organism>
<accession>A0A819LIT8</accession>
<dbReference type="GO" id="GO:0046872">
    <property type="term" value="F:metal ion binding"/>
    <property type="evidence" value="ECO:0007669"/>
    <property type="project" value="UniProtKB-KW"/>
</dbReference>
<dbReference type="CDD" id="cd12214">
    <property type="entry name" value="ChiA1_BD"/>
    <property type="match status" value="1"/>
</dbReference>
<dbReference type="Gene3D" id="2.10.10.20">
    <property type="entry name" value="Carbohydrate-binding module superfamily 5/12"/>
    <property type="match status" value="1"/>
</dbReference>
<protein>
    <recommendedName>
        <fullName evidence="14">Chitin-binding type-4 domain-containing protein</fullName>
    </recommendedName>
</protein>
<evidence type="ECO:0000256" key="2">
    <source>
        <dbReference type="ARBA" id="ARBA00022723"/>
    </source>
</evidence>
<comment type="cofactor">
    <cofactor evidence="1">
        <name>Cu(2+)</name>
        <dbReference type="ChEBI" id="CHEBI:29036"/>
    </cofactor>
</comment>
<evidence type="ECO:0000256" key="5">
    <source>
        <dbReference type="ARBA" id="ARBA00023157"/>
    </source>
</evidence>
<dbReference type="InterPro" id="IPR052282">
    <property type="entry name" value="Starch-active_LPMO"/>
</dbReference>
<comment type="caution">
    <text evidence="12">The sequence shown here is derived from an EMBL/GenBank/DDBJ whole genome shotgun (WGS) entry which is preliminary data.</text>
</comment>
<evidence type="ECO:0000259" key="10">
    <source>
        <dbReference type="Pfam" id="PF02839"/>
    </source>
</evidence>
<keyword evidence="5" id="KW-1015">Disulfide bond</keyword>
<dbReference type="GO" id="GO:0005576">
    <property type="term" value="C:extracellular region"/>
    <property type="evidence" value="ECO:0007669"/>
    <property type="project" value="InterPro"/>
</dbReference>
<dbReference type="GO" id="GO:0030246">
    <property type="term" value="F:carbohydrate binding"/>
    <property type="evidence" value="ECO:0007669"/>
    <property type="project" value="InterPro"/>
</dbReference>
<evidence type="ECO:0000256" key="6">
    <source>
        <dbReference type="ARBA" id="ARBA00023180"/>
    </source>
</evidence>
<evidence type="ECO:0000313" key="13">
    <source>
        <dbReference type="Proteomes" id="UP000663823"/>
    </source>
</evidence>
<gene>
    <name evidence="12" type="ORF">OTI717_LOCUS27127</name>
</gene>
<feature type="domain" description="Chitin-binding type-4" evidence="11">
    <location>
        <begin position="21"/>
        <end position="216"/>
    </location>
</feature>
<feature type="compositionally biased region" description="Polar residues" evidence="8">
    <location>
        <begin position="247"/>
        <end position="259"/>
    </location>
</feature>